<dbReference type="AlphaFoldDB" id="A3P3L3"/>
<organism evidence="2 3">
    <name type="scientific">Burkholderia pseudomallei (strain 1106a)</name>
    <dbReference type="NCBI Taxonomy" id="357348"/>
    <lineage>
        <taxon>Bacteria</taxon>
        <taxon>Pseudomonadati</taxon>
        <taxon>Pseudomonadota</taxon>
        <taxon>Betaproteobacteria</taxon>
        <taxon>Burkholderiales</taxon>
        <taxon>Burkholderiaceae</taxon>
        <taxon>Burkholderia</taxon>
        <taxon>pseudomallei group</taxon>
    </lineage>
</organism>
<proteinExistence type="predicted"/>
<evidence type="ECO:0000256" key="1">
    <source>
        <dbReference type="SAM" id="MobiDB-lite"/>
    </source>
</evidence>
<name>A3P3L3_BURP0</name>
<evidence type="ECO:0000313" key="2">
    <source>
        <dbReference type="EMBL" id="ABN94137.1"/>
    </source>
</evidence>
<dbReference type="HOGENOM" id="CLU_3115502_0_0_4"/>
<sequence>MPLPGTEPTAATYTLKQPEKDRSPDEQLIAAAQEMSRFGDHRLSARLALN</sequence>
<protein>
    <submittedName>
        <fullName evidence="2">Uncharacterized protein</fullName>
    </submittedName>
</protein>
<reference evidence="3" key="1">
    <citation type="submission" date="2007-02" db="EMBL/GenBank/DDBJ databases">
        <authorList>
            <person name="DeShazer D."/>
            <person name="Woods D.E."/>
            <person name="Nierman W.C."/>
        </authorList>
    </citation>
    <scope>NUCLEOTIDE SEQUENCE [LARGE SCALE GENOMIC DNA]</scope>
    <source>
        <strain evidence="3">1106a</strain>
    </source>
</reference>
<feature type="region of interest" description="Disordered" evidence="1">
    <location>
        <begin position="1"/>
        <end position="24"/>
    </location>
</feature>
<accession>A3P3L3</accession>
<dbReference type="KEGG" id="bpl:BURPS1106A_A0887"/>
<gene>
    <name evidence="2" type="ordered locus">BURPS1106A_A0887</name>
</gene>
<dbReference type="EMBL" id="CP000573">
    <property type="protein sequence ID" value="ABN94137.1"/>
    <property type="molecule type" value="Genomic_DNA"/>
</dbReference>
<evidence type="ECO:0000313" key="3">
    <source>
        <dbReference type="Proteomes" id="UP000006738"/>
    </source>
</evidence>
<dbReference type="Proteomes" id="UP000006738">
    <property type="component" value="Chromosome II"/>
</dbReference>